<dbReference type="InterPro" id="IPR036397">
    <property type="entry name" value="RNaseH_sf"/>
</dbReference>
<proteinExistence type="inferred from homology"/>
<dbReference type="InterPro" id="IPR012337">
    <property type="entry name" value="RNaseH-like_sf"/>
</dbReference>
<dbReference type="GO" id="GO:0003723">
    <property type="term" value="F:RNA binding"/>
    <property type="evidence" value="ECO:0007669"/>
    <property type="project" value="UniProtKB-UniRule"/>
</dbReference>
<comment type="similarity">
    <text evidence="5">Belongs to the RNase HII family. RnhC subfamily.</text>
</comment>
<evidence type="ECO:0000313" key="15">
    <source>
        <dbReference type="EMBL" id="MDC4183387.1"/>
    </source>
</evidence>
<keyword evidence="11" id="KW-0460">Magnesium</keyword>
<dbReference type="Proteomes" id="UP001216384">
    <property type="component" value="Unassembled WGS sequence"/>
</dbReference>
<comment type="subcellular location">
    <subcellularLocation>
        <location evidence="4">Cytoplasm</location>
    </subcellularLocation>
</comment>
<dbReference type="InterPro" id="IPR004641">
    <property type="entry name" value="RNase_HIII"/>
</dbReference>
<keyword evidence="6" id="KW-0963">Cytoplasm</keyword>
<dbReference type="RefSeq" id="WP_255046027.1">
    <property type="nucleotide sequence ID" value="NZ_CP101415.1"/>
</dbReference>
<dbReference type="GO" id="GO:0006298">
    <property type="term" value="P:mismatch repair"/>
    <property type="evidence" value="ECO:0007669"/>
    <property type="project" value="TreeGrafter"/>
</dbReference>
<sequence>MSSNTYSIKKLSDQVIKKFIDQIKEFEIDNNNEFVYKRFNYYDYLIISVYKTNSILIQPTKLANSKHLNTFINKYCFWETNNKNQTTLTDKTTYNKVQKQTKASSNRFYKNDALYFDLTNESTIGCDEVGVGEYLGPIVTCCALVKKDDFNRVIELGVKDSKQLTDDKIISIANELKKFIDYQIFCFDSTPSALCFNEMYDKLKNINALKAYMHNAGLDAFNKKYLIKNKIVLDEFVTSKKYYEHLNNFNINPIIKIDYMTQKAESKYLSVAVASILARAYYLDLCKQLLAKINYFDDYKNMLGSDNKTLERIKQHIKANKDLVNWREIFKVFFKPLEEFLNSLK</sequence>
<keyword evidence="7 12" id="KW-0540">Nuclease</keyword>
<dbReference type="GO" id="GO:0004523">
    <property type="term" value="F:RNA-DNA hybrid ribonuclease activity"/>
    <property type="evidence" value="ECO:0007669"/>
    <property type="project" value="UniProtKB-UniRule"/>
</dbReference>
<dbReference type="InterPro" id="IPR001352">
    <property type="entry name" value="RNase_HII/HIII"/>
</dbReference>
<comment type="catalytic activity">
    <reaction evidence="1 12 13">
        <text>Endonucleolytic cleavage to 5'-phosphomonoester.</text>
        <dbReference type="EC" id="3.1.26.4"/>
    </reaction>
</comment>
<dbReference type="GO" id="GO:0043137">
    <property type="term" value="P:DNA replication, removal of RNA primer"/>
    <property type="evidence" value="ECO:0007669"/>
    <property type="project" value="TreeGrafter"/>
</dbReference>
<feature type="binding site" evidence="12">
    <location>
        <position position="127"/>
    </location>
    <ligand>
        <name>a divalent metal cation</name>
        <dbReference type="ChEBI" id="CHEBI:60240"/>
    </ligand>
</feature>
<comment type="cofactor">
    <cofactor evidence="2">
        <name>Mg(2+)</name>
        <dbReference type="ChEBI" id="CHEBI:18420"/>
    </cofactor>
</comment>
<feature type="binding site" evidence="12">
    <location>
        <position position="234"/>
    </location>
    <ligand>
        <name>a divalent metal cation</name>
        <dbReference type="ChEBI" id="CHEBI:60240"/>
    </ligand>
</feature>
<dbReference type="PIRSF" id="PIRSF037748">
    <property type="entry name" value="RnhC"/>
    <property type="match status" value="1"/>
</dbReference>
<keyword evidence="8 12" id="KW-0479">Metal-binding</keyword>
<evidence type="ECO:0000256" key="3">
    <source>
        <dbReference type="ARBA" id="ARBA00004065"/>
    </source>
</evidence>
<dbReference type="CDD" id="cd06590">
    <property type="entry name" value="RNase_HII_bacteria_HIII_like"/>
    <property type="match status" value="1"/>
</dbReference>
<dbReference type="EMBL" id="JAJHZP010000013">
    <property type="protein sequence ID" value="MDC4183387.1"/>
    <property type="molecule type" value="Genomic_DNA"/>
</dbReference>
<evidence type="ECO:0000256" key="6">
    <source>
        <dbReference type="ARBA" id="ARBA00022490"/>
    </source>
</evidence>
<dbReference type="GO" id="GO:0046872">
    <property type="term" value="F:metal ion binding"/>
    <property type="evidence" value="ECO:0007669"/>
    <property type="project" value="UniProtKB-KW"/>
</dbReference>
<evidence type="ECO:0000313" key="16">
    <source>
        <dbReference type="Proteomes" id="UP001216384"/>
    </source>
</evidence>
<dbReference type="PROSITE" id="PS51975">
    <property type="entry name" value="RNASE_H_2"/>
    <property type="match status" value="1"/>
</dbReference>
<evidence type="ECO:0000256" key="11">
    <source>
        <dbReference type="ARBA" id="ARBA00022842"/>
    </source>
</evidence>
<evidence type="ECO:0000256" key="2">
    <source>
        <dbReference type="ARBA" id="ARBA00001946"/>
    </source>
</evidence>
<accession>A0AAW6HPQ6</accession>
<organism evidence="15 16">
    <name type="scientific">Mycoplasma bradburyae</name>
    <dbReference type="NCBI Taxonomy" id="2963128"/>
    <lineage>
        <taxon>Bacteria</taxon>
        <taxon>Bacillati</taxon>
        <taxon>Mycoplasmatota</taxon>
        <taxon>Mollicutes</taxon>
        <taxon>Mycoplasmataceae</taxon>
        <taxon>Mycoplasma</taxon>
    </lineage>
</organism>
<reference evidence="15" key="1">
    <citation type="submission" date="2021-11" db="EMBL/GenBank/DDBJ databases">
        <title>Description of Mycoplasma bradburyaesp. nov.from sea birds: a tribute to a great mycoplasmologist.</title>
        <authorList>
            <person name="Ramirez A.S."/>
            <person name="Poveda C."/>
            <person name="Suarez-Perez A."/>
            <person name="Rosales R.S."/>
            <person name="Dijkman R."/>
            <person name="Feberwee A."/>
            <person name="Spergser J."/>
            <person name="Szostak M.P."/>
            <person name="Ressel L."/>
            <person name="Calabuig P."/>
            <person name="Catania S."/>
            <person name="Gobbo F."/>
            <person name="Timofte D."/>
            <person name="Poveda J.B."/>
        </authorList>
    </citation>
    <scope>NUCLEOTIDE SEQUENCE</scope>
    <source>
        <strain evidence="15">T264</strain>
    </source>
</reference>
<gene>
    <name evidence="15" type="ORF">LNO71_01865</name>
</gene>
<evidence type="ECO:0000256" key="4">
    <source>
        <dbReference type="ARBA" id="ARBA00004496"/>
    </source>
</evidence>
<dbReference type="GO" id="GO:0005737">
    <property type="term" value="C:cytoplasm"/>
    <property type="evidence" value="ECO:0007669"/>
    <property type="project" value="UniProtKB-SubCell"/>
</dbReference>
<evidence type="ECO:0000256" key="8">
    <source>
        <dbReference type="ARBA" id="ARBA00022723"/>
    </source>
</evidence>
<keyword evidence="9 12" id="KW-0255">Endonuclease</keyword>
<dbReference type="GO" id="GO:0032299">
    <property type="term" value="C:ribonuclease H2 complex"/>
    <property type="evidence" value="ECO:0007669"/>
    <property type="project" value="TreeGrafter"/>
</dbReference>
<dbReference type="AlphaFoldDB" id="A0AAW6HPQ6"/>
<evidence type="ECO:0000256" key="7">
    <source>
        <dbReference type="ARBA" id="ARBA00022722"/>
    </source>
</evidence>
<evidence type="ECO:0000256" key="1">
    <source>
        <dbReference type="ARBA" id="ARBA00000077"/>
    </source>
</evidence>
<name>A0AAW6HPQ6_9MOLU</name>
<dbReference type="PANTHER" id="PTHR10954">
    <property type="entry name" value="RIBONUCLEASE H2 SUBUNIT A"/>
    <property type="match status" value="1"/>
</dbReference>
<evidence type="ECO:0000256" key="12">
    <source>
        <dbReference type="PROSITE-ProRule" id="PRU01319"/>
    </source>
</evidence>
<comment type="caution">
    <text evidence="15">The sequence shown here is derived from an EMBL/GenBank/DDBJ whole genome shotgun (WGS) entry which is preliminary data.</text>
</comment>
<comment type="function">
    <text evidence="3 13">Endonuclease that specifically degrades the RNA of RNA-DNA hybrids.</text>
</comment>
<feature type="binding site" evidence="12">
    <location>
        <position position="128"/>
    </location>
    <ligand>
        <name>a divalent metal cation</name>
        <dbReference type="ChEBI" id="CHEBI:60240"/>
    </ligand>
</feature>
<dbReference type="Gene3D" id="3.30.420.10">
    <property type="entry name" value="Ribonuclease H-like superfamily/Ribonuclease H"/>
    <property type="match status" value="1"/>
</dbReference>
<evidence type="ECO:0000256" key="9">
    <source>
        <dbReference type="ARBA" id="ARBA00022759"/>
    </source>
</evidence>
<evidence type="ECO:0000256" key="5">
    <source>
        <dbReference type="ARBA" id="ARBA00008378"/>
    </source>
</evidence>
<dbReference type="EC" id="3.1.26.4" evidence="13"/>
<feature type="domain" description="RNase H type-2" evidence="14">
    <location>
        <begin position="121"/>
        <end position="345"/>
    </location>
</feature>
<keyword evidence="10 12" id="KW-0378">Hydrolase</keyword>
<comment type="cofactor">
    <cofactor evidence="12">
        <name>Mn(2+)</name>
        <dbReference type="ChEBI" id="CHEBI:29035"/>
    </cofactor>
    <cofactor evidence="12">
        <name>Mg(2+)</name>
        <dbReference type="ChEBI" id="CHEBI:18420"/>
    </cofactor>
    <text evidence="12">Manganese or magnesium. Binds 1 divalent metal ion per monomer in the absence of substrate. May bind a second metal ion after substrate binding.</text>
</comment>
<dbReference type="PANTHER" id="PTHR10954:SF23">
    <property type="entry name" value="RIBONUCLEASE"/>
    <property type="match status" value="1"/>
</dbReference>
<evidence type="ECO:0000256" key="10">
    <source>
        <dbReference type="ARBA" id="ARBA00022801"/>
    </source>
</evidence>
<evidence type="ECO:0000256" key="13">
    <source>
        <dbReference type="RuleBase" id="RU003515"/>
    </source>
</evidence>
<dbReference type="SUPFAM" id="SSF53098">
    <property type="entry name" value="Ribonuclease H-like"/>
    <property type="match status" value="1"/>
</dbReference>
<dbReference type="InterPro" id="IPR024567">
    <property type="entry name" value="RNase_HII/HIII_dom"/>
</dbReference>
<protein>
    <recommendedName>
        <fullName evidence="13">Ribonuclease</fullName>
        <ecNumber evidence="13">3.1.26.4</ecNumber>
    </recommendedName>
</protein>
<evidence type="ECO:0000259" key="14">
    <source>
        <dbReference type="PROSITE" id="PS51975"/>
    </source>
</evidence>
<dbReference type="Pfam" id="PF01351">
    <property type="entry name" value="RNase_HII"/>
    <property type="match status" value="1"/>
</dbReference>